<evidence type="ECO:0000256" key="3">
    <source>
        <dbReference type="ARBA" id="ARBA00022898"/>
    </source>
</evidence>
<protein>
    <submittedName>
        <fullName evidence="8">Diaminopimelate decarboxylase</fullName>
        <ecNumber evidence="8">4.1.1.20</ecNumber>
    </submittedName>
</protein>
<dbReference type="RefSeq" id="WP_213348658.1">
    <property type="nucleotide sequence ID" value="NZ_JAEDAM010000016.1"/>
</dbReference>
<evidence type="ECO:0000256" key="5">
    <source>
        <dbReference type="RuleBase" id="RU003737"/>
    </source>
</evidence>
<evidence type="ECO:0000256" key="4">
    <source>
        <dbReference type="ARBA" id="ARBA00023239"/>
    </source>
</evidence>
<evidence type="ECO:0000259" key="6">
    <source>
        <dbReference type="Pfam" id="PF00278"/>
    </source>
</evidence>
<dbReference type="EMBL" id="JAEDAM010000016">
    <property type="protein sequence ID" value="MBS8121805.1"/>
    <property type="molecule type" value="Genomic_DNA"/>
</dbReference>
<keyword evidence="9" id="KW-1185">Reference proteome</keyword>
<keyword evidence="4 8" id="KW-0456">Lyase</keyword>
<feature type="domain" description="Orn/DAP/Arg decarboxylase 2 C-terminal" evidence="6">
    <location>
        <begin position="21"/>
        <end position="365"/>
    </location>
</feature>
<dbReference type="PRINTS" id="PR01181">
    <property type="entry name" value="DAPDCRBXLASE"/>
</dbReference>
<sequence length="411" mass="46279">MNFLNISQIEYITNNYKTPVYVYSENKILESSQKFLNFPNAFGLTVRYAMKANSNMNVLKILKDQNIKIDASSEYEVYRALSAGFLGNDIQISGQELSENFDKLINTGVFFVATSLYQLQEFGKLKRGGTCGIRINPGVGSGAFTAISTGGLSSSFGIWHEYIGEVKKIVQEYDLKITKIHLHIGSENTSESWVNTANIGLNFVKDFPDVEILNMGGGFKMAIMDYEKTADLISIGNAVKEKFEEFHKQTQRKIHLELEPGKYIIINAGSIIAKIVDIVDTGKKGYKFLRTNTGMTEMPRVSMYGVQQAIYIINNSQEKEKYVVVGHCCESGDILTTKLYDQEIIEEILLPKVNIGDIIVIDGVGAYNTAMSMKNYNSYPEVGELLIDKKGDIKEVRKRQNLKDIWKNEIY</sequence>
<dbReference type="InterPro" id="IPR022644">
    <property type="entry name" value="De-COase2_N"/>
</dbReference>
<dbReference type="Pfam" id="PF02784">
    <property type="entry name" value="Orn_Arg_deC_N"/>
    <property type="match status" value="1"/>
</dbReference>
<comment type="cofactor">
    <cofactor evidence="1">
        <name>pyridoxal 5'-phosphate</name>
        <dbReference type="ChEBI" id="CHEBI:597326"/>
    </cofactor>
</comment>
<dbReference type="InterPro" id="IPR002986">
    <property type="entry name" value="DAP_deCOOHase_LysA"/>
</dbReference>
<accession>A0ABS5QKQ6</accession>
<dbReference type="Gene3D" id="3.20.20.10">
    <property type="entry name" value="Alanine racemase"/>
    <property type="match status" value="1"/>
</dbReference>
<dbReference type="InterPro" id="IPR009006">
    <property type="entry name" value="Ala_racemase/Decarboxylase_C"/>
</dbReference>
<name>A0ABS5QKQ6_9BACT</name>
<dbReference type="PRINTS" id="PR01179">
    <property type="entry name" value="ODADCRBXLASE"/>
</dbReference>
<evidence type="ECO:0000313" key="8">
    <source>
        <dbReference type="EMBL" id="MBS8121805.1"/>
    </source>
</evidence>
<keyword evidence="3" id="KW-0663">Pyridoxal phosphate</keyword>
<dbReference type="InterPro" id="IPR022643">
    <property type="entry name" value="De-COase2_C"/>
</dbReference>
<evidence type="ECO:0000259" key="7">
    <source>
        <dbReference type="Pfam" id="PF02784"/>
    </source>
</evidence>
<comment type="similarity">
    <text evidence="5">Belongs to the Orn/Lys/Arg decarboxylase class-II family.</text>
</comment>
<dbReference type="Proteomes" id="UP000680365">
    <property type="component" value="Unassembled WGS sequence"/>
</dbReference>
<feature type="domain" description="Orn/DAP/Arg decarboxylase 2 N-terminal" evidence="7">
    <location>
        <begin position="33"/>
        <end position="264"/>
    </location>
</feature>
<organism evidence="8 9">
    <name type="scientific">Candidatus Vampirococcus lugosii</name>
    <dbReference type="NCBI Taxonomy" id="2789015"/>
    <lineage>
        <taxon>Bacteria</taxon>
        <taxon>Candidatus Absconditibacteriota</taxon>
        <taxon>Vampirococcus</taxon>
    </lineage>
</organism>
<dbReference type="Gene3D" id="2.40.37.10">
    <property type="entry name" value="Lyase, Ornithine Decarboxylase, Chain A, domain 1"/>
    <property type="match status" value="1"/>
</dbReference>
<dbReference type="Pfam" id="PF00278">
    <property type="entry name" value="Orn_DAP_Arg_deC"/>
    <property type="match status" value="1"/>
</dbReference>
<evidence type="ECO:0000256" key="1">
    <source>
        <dbReference type="ARBA" id="ARBA00001933"/>
    </source>
</evidence>
<dbReference type="GO" id="GO:0008836">
    <property type="term" value="F:diaminopimelate decarboxylase activity"/>
    <property type="evidence" value="ECO:0007669"/>
    <property type="project" value="UniProtKB-EC"/>
</dbReference>
<evidence type="ECO:0000313" key="9">
    <source>
        <dbReference type="Proteomes" id="UP000680365"/>
    </source>
</evidence>
<gene>
    <name evidence="8" type="ORF">VAMP_25n65</name>
</gene>
<dbReference type="CDD" id="cd06828">
    <property type="entry name" value="PLPDE_III_DapDC"/>
    <property type="match status" value="1"/>
</dbReference>
<dbReference type="PANTHER" id="PTHR43727">
    <property type="entry name" value="DIAMINOPIMELATE DECARBOXYLASE"/>
    <property type="match status" value="1"/>
</dbReference>
<proteinExistence type="inferred from homology"/>
<keyword evidence="2" id="KW-0210">Decarboxylase</keyword>
<dbReference type="EC" id="4.1.1.20" evidence="8"/>
<reference evidence="8 9" key="1">
    <citation type="journal article" date="2021" name="Nat. Commun.">
        <title>Reductive evolution and unique predatory mode in the CPR bacterium Vampirococcus lugosii.</title>
        <authorList>
            <person name="Moreira D."/>
            <person name="Zivanovic Y."/>
            <person name="Lopez-Archilla A.I."/>
            <person name="Iniesto M."/>
            <person name="Lopez-Garcia P."/>
        </authorList>
    </citation>
    <scope>NUCLEOTIDE SEQUENCE [LARGE SCALE GENOMIC DNA]</scope>
    <source>
        <strain evidence="8">Chiprana</strain>
    </source>
</reference>
<comment type="caution">
    <text evidence="8">The sequence shown here is derived from an EMBL/GenBank/DDBJ whole genome shotgun (WGS) entry which is preliminary data.</text>
</comment>
<dbReference type="SUPFAM" id="SSF50621">
    <property type="entry name" value="Alanine racemase C-terminal domain-like"/>
    <property type="match status" value="1"/>
</dbReference>
<dbReference type="PANTHER" id="PTHR43727:SF2">
    <property type="entry name" value="GROUP IV DECARBOXYLASE"/>
    <property type="match status" value="1"/>
</dbReference>
<dbReference type="InterPro" id="IPR029066">
    <property type="entry name" value="PLP-binding_barrel"/>
</dbReference>
<dbReference type="SUPFAM" id="SSF51419">
    <property type="entry name" value="PLP-binding barrel"/>
    <property type="match status" value="1"/>
</dbReference>
<evidence type="ECO:0000256" key="2">
    <source>
        <dbReference type="ARBA" id="ARBA00022793"/>
    </source>
</evidence>
<dbReference type="InterPro" id="IPR000183">
    <property type="entry name" value="Orn/DAP/Arg_de-COase"/>
</dbReference>